<dbReference type="InterPro" id="IPR005482">
    <property type="entry name" value="Biotin_COase_C"/>
</dbReference>
<dbReference type="SUPFAM" id="SSF51230">
    <property type="entry name" value="Single hybrid motif"/>
    <property type="match status" value="1"/>
</dbReference>
<dbReference type="PROSITE" id="PS00867">
    <property type="entry name" value="CPSASE_2"/>
    <property type="match status" value="1"/>
</dbReference>
<sequence length="700" mass="78371">MHLSVRNIHNGPTKRITKLLIANRGEIACRIIRTARRLQIETVAVYSDVDKDSMHVAMADQAVHVGPAQSIHSYLLKDRIVNAAIKTNSQAIHPGYGFLSENTSFAQYCQSNNIIFIGPPPNAIESMGIKSKSKEIMSEAGVPVVEGYHGKDQNSDFLQHQANKIGYPVMIKAIKGGGGKGMKIVSKESEFFENLMSAKRESLSSFGDDSVLIEKYIQEPRHVEVQVFADQHKNCVYLFERDCSIQRRHQKVMEEAPAPRLSENLRQHLGETAVRAAKAVGYEGAGTVEFIFDNATNKFYFMEMNTRLQVEHPITEMITGVDLVEWQIKVAEGEKLPLRQNEIKFRGHSVQARIYAEDPYNNFLPAAGNLQYLDYPTVSDDVRVETGVQQGDDVSVHYDPMIAKLVVWSETRSGAFTKLKNNLAAFNIAGLSTNVQFLMSLCAHPELLKGNVHTGFIEQHKNVLLSKNLPSPELISQAVIALILYNENKTISTNINTSDPYSPFATQTGFRVNHNYLQKIKLKHNLCGELYDVRIEYYGVGSSDSRFNIYFKNKDTEIESNVRGSLDTSSSNKFHLTCVVDGTLYKSNIAFIENSVHLFNKDGENEFTVILPFDEKTIDSNEQDTESNETILAPTQATVERVNVSLGDNVCVGDPIIVLTAMKMEYVVKAQIEGKIEKILRKEGDSVRKGELLVKITPKI</sequence>
<dbReference type="FunFam" id="3.30.470.20:FF:000028">
    <property type="entry name" value="Methylcrotonoyl-CoA carboxylase subunit alpha, mitochondrial"/>
    <property type="match status" value="1"/>
</dbReference>
<gene>
    <name evidence="10" type="primary">MCCC1_0</name>
</gene>
<dbReference type="InterPro" id="IPR011764">
    <property type="entry name" value="Biotin_carboxylation_dom"/>
</dbReference>
<dbReference type="InterPro" id="IPR011761">
    <property type="entry name" value="ATP-grasp"/>
</dbReference>
<dbReference type="Gene3D" id="3.30.1490.20">
    <property type="entry name" value="ATP-grasp fold, A domain"/>
    <property type="match status" value="1"/>
</dbReference>
<dbReference type="InterPro" id="IPR011054">
    <property type="entry name" value="Rudment_hybrid_motif"/>
</dbReference>
<evidence type="ECO:0000256" key="4">
    <source>
        <dbReference type="ARBA" id="ARBA00022840"/>
    </source>
</evidence>
<dbReference type="AlphaFoldDB" id="A0A2H8U038"/>
<evidence type="ECO:0000259" key="7">
    <source>
        <dbReference type="PROSITE" id="PS50968"/>
    </source>
</evidence>
<evidence type="ECO:0000259" key="9">
    <source>
        <dbReference type="PROSITE" id="PS50979"/>
    </source>
</evidence>
<dbReference type="SUPFAM" id="SSF51246">
    <property type="entry name" value="Rudiment single hybrid motif"/>
    <property type="match status" value="1"/>
</dbReference>
<dbReference type="PROSITE" id="PS50975">
    <property type="entry name" value="ATP_GRASP"/>
    <property type="match status" value="1"/>
</dbReference>
<dbReference type="SUPFAM" id="SSF52440">
    <property type="entry name" value="PreATP-grasp domain"/>
    <property type="match status" value="1"/>
</dbReference>
<proteinExistence type="predicted"/>
<reference evidence="10" key="1">
    <citation type="submission" date="2017-10" db="EMBL/GenBank/DDBJ databases">
        <title>Transcriptome Assembly of Sugarcane Aphid Adults.</title>
        <authorList>
            <person name="Scully E.D."/>
            <person name="Palmer N.A."/>
            <person name="Geib S.M."/>
            <person name="Sarath G."/>
            <person name="Sattler S.E."/>
        </authorList>
    </citation>
    <scope>NUCLEOTIDE SEQUENCE</scope>
    <source>
        <tissue evidence="10">Whole body</tissue>
    </source>
</reference>
<evidence type="ECO:0000259" key="8">
    <source>
        <dbReference type="PROSITE" id="PS50975"/>
    </source>
</evidence>
<dbReference type="GO" id="GO:0005524">
    <property type="term" value="F:ATP binding"/>
    <property type="evidence" value="ECO:0007669"/>
    <property type="project" value="UniProtKB-UniRule"/>
</dbReference>
<dbReference type="GO" id="GO:0046872">
    <property type="term" value="F:metal ion binding"/>
    <property type="evidence" value="ECO:0007669"/>
    <property type="project" value="InterPro"/>
</dbReference>
<organism evidence="10">
    <name type="scientific">Melanaphis sacchari</name>
    <dbReference type="NCBI Taxonomy" id="742174"/>
    <lineage>
        <taxon>Eukaryota</taxon>
        <taxon>Metazoa</taxon>
        <taxon>Ecdysozoa</taxon>
        <taxon>Arthropoda</taxon>
        <taxon>Hexapoda</taxon>
        <taxon>Insecta</taxon>
        <taxon>Pterygota</taxon>
        <taxon>Neoptera</taxon>
        <taxon>Paraneoptera</taxon>
        <taxon>Hemiptera</taxon>
        <taxon>Sternorrhyncha</taxon>
        <taxon>Aphidomorpha</taxon>
        <taxon>Aphidoidea</taxon>
        <taxon>Aphididae</taxon>
        <taxon>Aphidini</taxon>
        <taxon>Melanaphis</taxon>
    </lineage>
</organism>
<dbReference type="InterPro" id="IPR011053">
    <property type="entry name" value="Single_hybrid_motif"/>
</dbReference>
<dbReference type="GO" id="GO:0005739">
    <property type="term" value="C:mitochondrion"/>
    <property type="evidence" value="ECO:0007669"/>
    <property type="project" value="TreeGrafter"/>
</dbReference>
<dbReference type="Gene3D" id="3.30.470.20">
    <property type="entry name" value="ATP-grasp fold, B domain"/>
    <property type="match status" value="1"/>
</dbReference>
<accession>A0A2H8U038</accession>
<keyword evidence="4 6" id="KW-0067">ATP-binding</keyword>
<dbReference type="InterPro" id="IPR016185">
    <property type="entry name" value="PreATP-grasp_dom_sf"/>
</dbReference>
<dbReference type="InterPro" id="IPR050856">
    <property type="entry name" value="Biotin_carboxylase_complex"/>
</dbReference>
<dbReference type="EMBL" id="GFXV01007566">
    <property type="protein sequence ID" value="MBW19371.1"/>
    <property type="molecule type" value="Transcribed_RNA"/>
</dbReference>
<dbReference type="Pfam" id="PF02785">
    <property type="entry name" value="Biotin_carb_C"/>
    <property type="match status" value="1"/>
</dbReference>
<keyword evidence="2" id="KW-0436">Ligase</keyword>
<dbReference type="FunFam" id="3.40.50.20:FF:000010">
    <property type="entry name" value="Propionyl-CoA carboxylase subunit alpha"/>
    <property type="match status" value="1"/>
</dbReference>
<dbReference type="Pfam" id="PF02786">
    <property type="entry name" value="CPSase_L_D2"/>
    <property type="match status" value="1"/>
</dbReference>
<dbReference type="Gene3D" id="3.30.700.40">
    <property type="match status" value="1"/>
</dbReference>
<name>A0A2H8U038_9HEMI</name>
<feature type="domain" description="Biotin carboxylation" evidence="9">
    <location>
        <begin position="15"/>
        <end position="462"/>
    </location>
</feature>
<evidence type="ECO:0000256" key="5">
    <source>
        <dbReference type="ARBA" id="ARBA00023267"/>
    </source>
</evidence>
<dbReference type="InterPro" id="IPR001882">
    <property type="entry name" value="Biotin_BS"/>
</dbReference>
<keyword evidence="5" id="KW-0092">Biotin</keyword>
<dbReference type="PROSITE" id="PS50979">
    <property type="entry name" value="BC"/>
    <property type="match status" value="1"/>
</dbReference>
<dbReference type="CDD" id="cd06850">
    <property type="entry name" value="biotinyl_domain"/>
    <property type="match status" value="1"/>
</dbReference>
<dbReference type="PROSITE" id="PS50968">
    <property type="entry name" value="BIOTINYL_LIPOYL"/>
    <property type="match status" value="1"/>
</dbReference>
<evidence type="ECO:0000256" key="6">
    <source>
        <dbReference type="PROSITE-ProRule" id="PRU00409"/>
    </source>
</evidence>
<dbReference type="OrthoDB" id="196847at2759"/>
<feature type="domain" description="ATP-grasp" evidence="8">
    <location>
        <begin position="134"/>
        <end position="332"/>
    </location>
</feature>
<dbReference type="InterPro" id="IPR000089">
    <property type="entry name" value="Biotin_lipoyl"/>
</dbReference>
<dbReference type="NCBIfam" id="NF006367">
    <property type="entry name" value="PRK08591.1"/>
    <property type="match status" value="1"/>
</dbReference>
<evidence type="ECO:0000256" key="2">
    <source>
        <dbReference type="ARBA" id="ARBA00022598"/>
    </source>
</evidence>
<dbReference type="FunFam" id="3.30.1490.20:FF:000003">
    <property type="entry name" value="acetyl-CoA carboxylase isoform X1"/>
    <property type="match status" value="1"/>
</dbReference>
<dbReference type="PANTHER" id="PTHR18866">
    <property type="entry name" value="CARBOXYLASE:PYRUVATE/ACETYL-COA/PROPIONYL-COA CARBOXYLASE"/>
    <property type="match status" value="1"/>
</dbReference>
<dbReference type="PROSITE" id="PS00188">
    <property type="entry name" value="BIOTIN"/>
    <property type="match status" value="1"/>
</dbReference>
<comment type="cofactor">
    <cofactor evidence="1">
        <name>biotin</name>
        <dbReference type="ChEBI" id="CHEBI:57586"/>
    </cofactor>
</comment>
<dbReference type="Pfam" id="PF00289">
    <property type="entry name" value="Biotin_carb_N"/>
    <property type="match status" value="1"/>
</dbReference>
<dbReference type="InterPro" id="IPR005479">
    <property type="entry name" value="CPAse_ATP-bd"/>
</dbReference>
<dbReference type="SUPFAM" id="SSF56059">
    <property type="entry name" value="Glutathione synthetase ATP-binding domain-like"/>
    <property type="match status" value="1"/>
</dbReference>
<dbReference type="Gene3D" id="2.40.50.100">
    <property type="match status" value="1"/>
</dbReference>
<protein>
    <submittedName>
        <fullName evidence="10">Methylcrotonoyl-CoA carboxylase subunit alpha, mitochondrial</fullName>
    </submittedName>
</protein>
<keyword evidence="3 6" id="KW-0547">Nucleotide-binding</keyword>
<dbReference type="InterPro" id="IPR013815">
    <property type="entry name" value="ATP_grasp_subdomain_1"/>
</dbReference>
<dbReference type="GO" id="GO:0004485">
    <property type="term" value="F:methylcrotonoyl-CoA carboxylase activity"/>
    <property type="evidence" value="ECO:0007669"/>
    <property type="project" value="TreeGrafter"/>
</dbReference>
<dbReference type="Gene3D" id="3.40.50.20">
    <property type="match status" value="1"/>
</dbReference>
<dbReference type="PANTHER" id="PTHR18866:SF33">
    <property type="entry name" value="METHYLCROTONOYL-COA CARBOXYLASE SUBUNIT ALPHA, MITOCHONDRIAL-RELATED"/>
    <property type="match status" value="1"/>
</dbReference>
<evidence type="ECO:0000256" key="3">
    <source>
        <dbReference type="ARBA" id="ARBA00022741"/>
    </source>
</evidence>
<evidence type="ECO:0000313" key="10">
    <source>
        <dbReference type="EMBL" id="MBW19371.1"/>
    </source>
</evidence>
<feature type="domain" description="Lipoyl-binding" evidence="7">
    <location>
        <begin position="619"/>
        <end position="697"/>
    </location>
</feature>
<dbReference type="InterPro" id="IPR005481">
    <property type="entry name" value="BC-like_N"/>
</dbReference>
<dbReference type="SMART" id="SM00878">
    <property type="entry name" value="Biotin_carb_C"/>
    <property type="match status" value="1"/>
</dbReference>
<dbReference type="Pfam" id="PF00364">
    <property type="entry name" value="Biotin_lipoyl"/>
    <property type="match status" value="1"/>
</dbReference>
<evidence type="ECO:0000256" key="1">
    <source>
        <dbReference type="ARBA" id="ARBA00001953"/>
    </source>
</evidence>